<dbReference type="AlphaFoldDB" id="A0A165VCQ5"/>
<keyword evidence="4" id="KW-1185">Reference proteome</keyword>
<feature type="transmembrane region" description="Helical" evidence="1">
    <location>
        <begin position="78"/>
        <end position="99"/>
    </location>
</feature>
<dbReference type="OrthoDB" id="3354157at2759"/>
<protein>
    <recommendedName>
        <fullName evidence="2">DUF6533 domain-containing protein</fullName>
    </recommendedName>
</protein>
<organism evidence="3 4">
    <name type="scientific">Neolentinus lepideus HHB14362 ss-1</name>
    <dbReference type="NCBI Taxonomy" id="1314782"/>
    <lineage>
        <taxon>Eukaryota</taxon>
        <taxon>Fungi</taxon>
        <taxon>Dikarya</taxon>
        <taxon>Basidiomycota</taxon>
        <taxon>Agaricomycotina</taxon>
        <taxon>Agaricomycetes</taxon>
        <taxon>Gloeophyllales</taxon>
        <taxon>Gloeophyllaceae</taxon>
        <taxon>Neolentinus</taxon>
    </lineage>
</organism>
<evidence type="ECO:0000313" key="4">
    <source>
        <dbReference type="Proteomes" id="UP000076761"/>
    </source>
</evidence>
<evidence type="ECO:0000259" key="2">
    <source>
        <dbReference type="Pfam" id="PF20151"/>
    </source>
</evidence>
<dbReference type="EMBL" id="KV425554">
    <property type="protein sequence ID" value="KZT29489.1"/>
    <property type="molecule type" value="Genomic_DNA"/>
</dbReference>
<keyword evidence="1" id="KW-0472">Membrane</keyword>
<dbReference type="Proteomes" id="UP000076761">
    <property type="component" value="Unassembled WGS sequence"/>
</dbReference>
<dbReference type="InParanoid" id="A0A165VCQ5"/>
<evidence type="ECO:0000313" key="3">
    <source>
        <dbReference type="EMBL" id="KZT29489.1"/>
    </source>
</evidence>
<feature type="transmembrane region" description="Helical" evidence="1">
    <location>
        <begin position="6"/>
        <end position="27"/>
    </location>
</feature>
<dbReference type="InterPro" id="IPR045340">
    <property type="entry name" value="DUF6533"/>
</dbReference>
<dbReference type="Pfam" id="PF20151">
    <property type="entry name" value="DUF6533"/>
    <property type="match status" value="1"/>
</dbReference>
<feature type="transmembrane region" description="Helical" evidence="1">
    <location>
        <begin position="111"/>
        <end position="135"/>
    </location>
</feature>
<gene>
    <name evidence="3" type="ORF">NEOLEDRAFT_1175170</name>
</gene>
<keyword evidence="1" id="KW-1133">Transmembrane helix</keyword>
<keyword evidence="1" id="KW-0812">Transmembrane</keyword>
<name>A0A165VCQ5_9AGAM</name>
<accession>A0A165VCQ5</accession>
<reference evidence="3 4" key="1">
    <citation type="journal article" date="2016" name="Mol. Biol. Evol.">
        <title>Comparative Genomics of Early-Diverging Mushroom-Forming Fungi Provides Insights into the Origins of Lignocellulose Decay Capabilities.</title>
        <authorList>
            <person name="Nagy L.G."/>
            <person name="Riley R."/>
            <person name="Tritt A."/>
            <person name="Adam C."/>
            <person name="Daum C."/>
            <person name="Floudas D."/>
            <person name="Sun H."/>
            <person name="Yadav J.S."/>
            <person name="Pangilinan J."/>
            <person name="Larsson K.H."/>
            <person name="Matsuura K."/>
            <person name="Barry K."/>
            <person name="Labutti K."/>
            <person name="Kuo R."/>
            <person name="Ohm R.A."/>
            <person name="Bhattacharya S.S."/>
            <person name="Shirouzu T."/>
            <person name="Yoshinaga Y."/>
            <person name="Martin F.M."/>
            <person name="Grigoriev I.V."/>
            <person name="Hibbett D.S."/>
        </authorList>
    </citation>
    <scope>NUCLEOTIDE SEQUENCE [LARGE SCALE GENOMIC DNA]</scope>
    <source>
        <strain evidence="3 4">HHB14362 ss-1</strain>
    </source>
</reference>
<feature type="domain" description="DUF6533" evidence="2">
    <location>
        <begin position="13"/>
        <end position="51"/>
    </location>
</feature>
<evidence type="ECO:0000256" key="1">
    <source>
        <dbReference type="SAM" id="Phobius"/>
    </source>
</evidence>
<proteinExistence type="predicted"/>
<sequence length="355" mass="40258">MQDLQLLCFANWAGYAILLLEFALTFADEVQYIWLSRWSLVKGIFLGNRYFNLVGIGLYNAQMSKVWTSDSPSFCVKITVLTTTLMFLSFASIHVLVLLRAWAVWNRRPKILASLVVLFLLHLVASIGIMVYSIVFVGPDAFPYLPILGTCVGPMPSEFDSPRFSSSAKDAFPRLLGWFWTLWLPSIVLESGMFIMTFVSIRYNFEDKRSSPVVRILYRDGMIYFVVTDEHLSLGTYLRPAAEHVVRIITLAVVNVAGQRLILHLRKVDHQARAPRRSGGVWIEPIETSVGAPADEPVIFESGTVVGEGVDAQRESGWWSRRCTDTRRDIIEIGRLKWSLAIPHRQAIYISLRVL</sequence>
<feature type="transmembrane region" description="Helical" evidence="1">
    <location>
        <begin position="178"/>
        <end position="201"/>
    </location>
</feature>